<dbReference type="EMBL" id="CP012333">
    <property type="protein sequence ID" value="AKV02927.1"/>
    <property type="molecule type" value="Genomic_DNA"/>
</dbReference>
<feature type="compositionally biased region" description="Basic residues" evidence="1">
    <location>
        <begin position="18"/>
        <end position="30"/>
    </location>
</feature>
<keyword evidence="2" id="KW-1133">Transmembrane helix</keyword>
<feature type="region of interest" description="Disordered" evidence="1">
    <location>
        <begin position="174"/>
        <end position="194"/>
    </location>
</feature>
<keyword evidence="2" id="KW-0472">Membrane</keyword>
<feature type="compositionally biased region" description="Pro residues" evidence="1">
    <location>
        <begin position="114"/>
        <end position="123"/>
    </location>
</feature>
<feature type="region of interest" description="Disordered" evidence="1">
    <location>
        <begin position="109"/>
        <end position="160"/>
    </location>
</feature>
<dbReference type="Proteomes" id="UP000064967">
    <property type="component" value="Chromosome"/>
</dbReference>
<name>A0A0K1QB83_9BACT</name>
<sequence>MGAGGRSSSSSSASGASRLRRAPPHLHGHPGRGAADAAPTAPHATPPGGKDKSGPAGFWSGRTLRIVFGVAVGVSFVLHWFLAPWRLLPDRSGLEFKDNADELTIPVDLLGEEAPPPPPPAPPEQHEAPPPVEKDPNAANPIKMLDASAPKPKPDAQAPDASVLATDAGLEATSRDGGTAIGDGGAVHDAGEGDASADAGLVAEGDAGAGGHGPRDPGGMIGMPGLVAAGQVNVTLLVNVSVIRSNSVGQRMGPLLFAIPQWNDFMKGAQTGVDPIRDTEWILIYGPSLIHTDRDAVIVRYGASDALVDKAVDAIALRYDRGGAFDAGVPGVKASLGHADNAERVFLRVQPHVLAVVPKDKATEFARVLKRAPISPKVRPGEAMRLTVKDPWKQISIPGLKFSQSLKEIRLWVAPRAGDDGADVFVEGDCTDEAAADEVAEALTDLLRRQNSVLVRAATRGLLNGAKVVPDGSQVKLRLNVTQEQLEALLQAIGAFLGANVAPPAGGAQR</sequence>
<feature type="compositionally biased region" description="Low complexity" evidence="1">
    <location>
        <begin position="32"/>
        <end position="48"/>
    </location>
</feature>
<evidence type="ECO:0000313" key="3">
    <source>
        <dbReference type="EMBL" id="AKV02927.1"/>
    </source>
</evidence>
<dbReference type="AlphaFoldDB" id="A0A0K1QB83"/>
<accession>A0A0K1QB83</accession>
<evidence type="ECO:0000256" key="1">
    <source>
        <dbReference type="SAM" id="MobiDB-lite"/>
    </source>
</evidence>
<feature type="transmembrane region" description="Helical" evidence="2">
    <location>
        <begin position="63"/>
        <end position="82"/>
    </location>
</feature>
<feature type="compositionally biased region" description="Low complexity" evidence="1">
    <location>
        <begin position="1"/>
        <end position="17"/>
    </location>
</feature>
<proteinExistence type="predicted"/>
<keyword evidence="4" id="KW-1185">Reference proteome</keyword>
<gene>
    <name evidence="3" type="ORF">AKJ09_09590</name>
</gene>
<evidence type="ECO:0000256" key="2">
    <source>
        <dbReference type="SAM" id="Phobius"/>
    </source>
</evidence>
<feature type="compositionally biased region" description="Low complexity" evidence="1">
    <location>
        <begin position="146"/>
        <end position="160"/>
    </location>
</feature>
<keyword evidence="2" id="KW-0812">Transmembrane</keyword>
<dbReference type="KEGG" id="llu:AKJ09_09590"/>
<feature type="compositionally biased region" description="Basic and acidic residues" evidence="1">
    <location>
        <begin position="124"/>
        <end position="136"/>
    </location>
</feature>
<organism evidence="3 4">
    <name type="scientific">Labilithrix luteola</name>
    <dbReference type="NCBI Taxonomy" id="1391654"/>
    <lineage>
        <taxon>Bacteria</taxon>
        <taxon>Pseudomonadati</taxon>
        <taxon>Myxococcota</taxon>
        <taxon>Polyangia</taxon>
        <taxon>Polyangiales</taxon>
        <taxon>Labilitrichaceae</taxon>
        <taxon>Labilithrix</taxon>
    </lineage>
</organism>
<protein>
    <submittedName>
        <fullName evidence="3">Uncharacterized protein</fullName>
    </submittedName>
</protein>
<reference evidence="3 4" key="1">
    <citation type="submission" date="2015-08" db="EMBL/GenBank/DDBJ databases">
        <authorList>
            <person name="Babu N.S."/>
            <person name="Beckwith C.J."/>
            <person name="Beseler K.G."/>
            <person name="Brison A."/>
            <person name="Carone J.V."/>
            <person name="Caskin T.P."/>
            <person name="Diamond M."/>
            <person name="Durham M.E."/>
            <person name="Foxe J.M."/>
            <person name="Go M."/>
            <person name="Henderson B.A."/>
            <person name="Jones I.B."/>
            <person name="McGettigan J.A."/>
            <person name="Micheletti S.J."/>
            <person name="Nasrallah M.E."/>
            <person name="Ortiz D."/>
            <person name="Piller C.R."/>
            <person name="Privatt S.R."/>
            <person name="Schneider S.L."/>
            <person name="Sharp S."/>
            <person name="Smith T.C."/>
            <person name="Stanton J.D."/>
            <person name="Ullery H.E."/>
            <person name="Wilson R.J."/>
            <person name="Serrano M.G."/>
            <person name="Buck G."/>
            <person name="Lee V."/>
            <person name="Wang Y."/>
            <person name="Carvalho R."/>
            <person name="Voegtly L."/>
            <person name="Shi R."/>
            <person name="Duckworth R."/>
            <person name="Johnson A."/>
            <person name="Loviza R."/>
            <person name="Walstead R."/>
            <person name="Shah Z."/>
            <person name="Kiflezghi M."/>
            <person name="Wade K."/>
            <person name="Ball S.L."/>
            <person name="Bradley K.W."/>
            <person name="Asai D.J."/>
            <person name="Bowman C.A."/>
            <person name="Russell D.A."/>
            <person name="Pope W.H."/>
            <person name="Jacobs-Sera D."/>
            <person name="Hendrix R.W."/>
            <person name="Hatfull G.F."/>
        </authorList>
    </citation>
    <scope>NUCLEOTIDE SEQUENCE [LARGE SCALE GENOMIC DNA]</scope>
    <source>
        <strain evidence="3 4">DSM 27648</strain>
    </source>
</reference>
<evidence type="ECO:0000313" key="4">
    <source>
        <dbReference type="Proteomes" id="UP000064967"/>
    </source>
</evidence>
<feature type="region of interest" description="Disordered" evidence="1">
    <location>
        <begin position="1"/>
        <end position="56"/>
    </location>
</feature>